<dbReference type="AlphaFoldDB" id="D4GNP3"/>
<reference evidence="1 2" key="1">
    <citation type="journal article" date="2010" name="J. Bacteriol.">
        <title>Genome sequence of Pantoea ananatis LMG20103, the causative agent of Eucalyptus blight and dieback.</title>
        <authorList>
            <person name="De Maayer P."/>
            <person name="Chan W.Y."/>
            <person name="Venter S.N."/>
            <person name="Toth I.K."/>
            <person name="Birch P.R."/>
            <person name="Joubert F."/>
            <person name="Coutinho T.A."/>
        </authorList>
    </citation>
    <scope>NUCLEOTIDE SEQUENCE [LARGE SCALE GENOMIC DNA]</scope>
    <source>
        <strain evidence="1 2">LMG 20103</strain>
    </source>
</reference>
<dbReference type="EMBL" id="CP001875">
    <property type="protein sequence ID" value="ADD78598.1"/>
    <property type="molecule type" value="Genomic_DNA"/>
</dbReference>
<dbReference type="HOGENOM" id="CLU_162636_0_0_6"/>
<evidence type="ECO:0000313" key="2">
    <source>
        <dbReference type="Proteomes" id="UP000001702"/>
    </source>
</evidence>
<proteinExistence type="predicted"/>
<protein>
    <submittedName>
        <fullName evidence="1">Uncharacterized protein</fullName>
    </submittedName>
</protein>
<dbReference type="KEGG" id="pam:PANA_3431"/>
<sequence>MSEGWGCYGPSVHSHFDIEHLPVGLSCANLPVSESPFGENMNNVFDEKMTDIIIGEMVTQLLNEDAAISWSILLERLQQFLDIERDETRLRAALRAMDEIRAEMLLHPAENNGVEPHPANLHQLH</sequence>
<dbReference type="Proteomes" id="UP000001702">
    <property type="component" value="Chromosome"/>
</dbReference>
<organism evidence="1 2">
    <name type="scientific">Pantoea ananatis (strain LMG 20103)</name>
    <dbReference type="NCBI Taxonomy" id="706191"/>
    <lineage>
        <taxon>Bacteria</taxon>
        <taxon>Pseudomonadati</taxon>
        <taxon>Pseudomonadota</taxon>
        <taxon>Gammaproteobacteria</taxon>
        <taxon>Enterobacterales</taxon>
        <taxon>Erwiniaceae</taxon>
        <taxon>Pantoea</taxon>
    </lineage>
</organism>
<gene>
    <name evidence="1" type="ordered locus">PANA_3431</name>
</gene>
<keyword evidence="2" id="KW-1185">Reference proteome</keyword>
<accession>D4GNP3</accession>
<dbReference type="eggNOG" id="ENOG502ZUUP">
    <property type="taxonomic scope" value="Bacteria"/>
</dbReference>
<evidence type="ECO:0000313" key="1">
    <source>
        <dbReference type="EMBL" id="ADD78598.1"/>
    </source>
</evidence>
<name>D4GNP3_PANAM</name>